<evidence type="ECO:0000313" key="4">
    <source>
        <dbReference type="Proteomes" id="UP000321062"/>
    </source>
</evidence>
<dbReference type="Pfam" id="PF13180">
    <property type="entry name" value="PDZ_2"/>
    <property type="match status" value="1"/>
</dbReference>
<dbReference type="PROSITE" id="PS50106">
    <property type="entry name" value="PDZ"/>
    <property type="match status" value="1"/>
</dbReference>
<dbReference type="GO" id="GO:0004252">
    <property type="term" value="F:serine-type endopeptidase activity"/>
    <property type="evidence" value="ECO:0007669"/>
    <property type="project" value="InterPro"/>
</dbReference>
<dbReference type="SUPFAM" id="SSF50156">
    <property type="entry name" value="PDZ domain-like"/>
    <property type="match status" value="1"/>
</dbReference>
<dbReference type="InterPro" id="IPR036034">
    <property type="entry name" value="PDZ_sf"/>
</dbReference>
<dbReference type="KEGG" id="yti:FNA67_15420"/>
<dbReference type="SMART" id="SM00228">
    <property type="entry name" value="PDZ"/>
    <property type="match status" value="1"/>
</dbReference>
<dbReference type="PANTHER" id="PTHR43343:SF3">
    <property type="entry name" value="PROTEASE DO-LIKE 8, CHLOROPLASTIC"/>
    <property type="match status" value="1"/>
</dbReference>
<dbReference type="PRINTS" id="PR00834">
    <property type="entry name" value="PROTEASES2C"/>
</dbReference>
<dbReference type="GO" id="GO:0006508">
    <property type="term" value="P:proteolysis"/>
    <property type="evidence" value="ECO:0007669"/>
    <property type="project" value="UniProtKB-KW"/>
</dbReference>
<evidence type="ECO:0000313" key="3">
    <source>
        <dbReference type="EMBL" id="QEE21490.1"/>
    </source>
</evidence>
<name>A0A5B9DQ04_9HYPH</name>
<dbReference type="Proteomes" id="UP000321062">
    <property type="component" value="Chromosome"/>
</dbReference>
<dbReference type="SUPFAM" id="SSF50494">
    <property type="entry name" value="Trypsin-like serine proteases"/>
    <property type="match status" value="1"/>
</dbReference>
<dbReference type="Pfam" id="PF13365">
    <property type="entry name" value="Trypsin_2"/>
    <property type="match status" value="1"/>
</dbReference>
<keyword evidence="1 3" id="KW-0645">Protease</keyword>
<dbReference type="OrthoDB" id="7358927at2"/>
<dbReference type="Gene3D" id="2.30.42.10">
    <property type="match status" value="1"/>
</dbReference>
<evidence type="ECO:0000256" key="1">
    <source>
        <dbReference type="ARBA" id="ARBA00022670"/>
    </source>
</evidence>
<dbReference type="InterPro" id="IPR001478">
    <property type="entry name" value="PDZ"/>
</dbReference>
<dbReference type="InterPro" id="IPR009003">
    <property type="entry name" value="Peptidase_S1_PA"/>
</dbReference>
<sequence>MLDMISPDQRLLDEYSDRVAGVAETVGPAVAMVSVGNRGHGSGVVVSPDGLVVTNAHVVGEAKSAQIALSDGSKLTGPVLGSDPDTDIAVIRADGSGLAVARLGDSGALRRGQIAVAIGNPLGFESTVTAGVISALGRSLRSPSGRPIEDVIQTDAALNPGNSGGALVESGGSVVGINTAIIAGAQGICFAVASNTVLHVLSEILQHGGVRRAYLGLAADTVSLPRRVAEAAGTGAASAVVLHSIVPGGPADKAGLVQGDVLIALDGRPVTGPGVLLRMMTAEAIGHEAVLRVLRQGRLIEVKVTLTQRAS</sequence>
<evidence type="ECO:0000256" key="2">
    <source>
        <dbReference type="ARBA" id="ARBA00022801"/>
    </source>
</evidence>
<keyword evidence="2" id="KW-0378">Hydrolase</keyword>
<dbReference type="InterPro" id="IPR051201">
    <property type="entry name" value="Chloro_Bact_Ser_Proteases"/>
</dbReference>
<gene>
    <name evidence="3" type="ORF">FNA67_15420</name>
</gene>
<dbReference type="EMBL" id="CP041690">
    <property type="protein sequence ID" value="QEE21490.1"/>
    <property type="molecule type" value="Genomic_DNA"/>
</dbReference>
<protein>
    <submittedName>
        <fullName evidence="3">Trypsin-like serine protease</fullName>
    </submittedName>
</protein>
<proteinExistence type="predicted"/>
<accession>A0A5B9DQ04</accession>
<dbReference type="PANTHER" id="PTHR43343">
    <property type="entry name" value="PEPTIDASE S12"/>
    <property type="match status" value="1"/>
</dbReference>
<dbReference type="RefSeq" id="WP_147656756.1">
    <property type="nucleotide sequence ID" value="NZ_BMFM01000001.1"/>
</dbReference>
<reference evidence="3 4" key="1">
    <citation type="journal article" date="2015" name="Int. J. Syst. Evol. Microbiol.">
        <title>Youhaiella tibetensis gen. nov., sp. nov., isolated from subsurface sediment.</title>
        <authorList>
            <person name="Wang Y.X."/>
            <person name="Huang F.Q."/>
            <person name="Nogi Y."/>
            <person name="Pang S.J."/>
            <person name="Wang P.K."/>
            <person name="Lv J."/>
        </authorList>
    </citation>
    <scope>NUCLEOTIDE SEQUENCE [LARGE SCALE GENOMIC DNA]</scope>
    <source>
        <strain evidence="4">fig4</strain>
    </source>
</reference>
<dbReference type="InterPro" id="IPR001940">
    <property type="entry name" value="Peptidase_S1C"/>
</dbReference>
<keyword evidence="4" id="KW-1185">Reference proteome</keyword>
<dbReference type="Gene3D" id="2.40.10.120">
    <property type="match status" value="1"/>
</dbReference>
<organism evidence="3 4">
    <name type="scientific">Paradevosia tibetensis</name>
    <dbReference type="NCBI Taxonomy" id="1447062"/>
    <lineage>
        <taxon>Bacteria</taxon>
        <taxon>Pseudomonadati</taxon>
        <taxon>Pseudomonadota</taxon>
        <taxon>Alphaproteobacteria</taxon>
        <taxon>Hyphomicrobiales</taxon>
        <taxon>Devosiaceae</taxon>
        <taxon>Paradevosia</taxon>
    </lineage>
</organism>
<dbReference type="AlphaFoldDB" id="A0A5B9DQ04"/>